<protein>
    <submittedName>
        <fullName evidence="4">Actin-like protein, putative</fullName>
    </submittedName>
</protein>
<dbReference type="AlphaFoldDB" id="A0A078K6K1"/>
<evidence type="ECO:0000313" key="7">
    <source>
        <dbReference type="Proteomes" id="UP000072904"/>
    </source>
</evidence>
<dbReference type="OMA" id="SNVCINV"/>
<dbReference type="RefSeq" id="XP_727389.2">
    <property type="nucleotide sequence ID" value="XM_722296.2"/>
</dbReference>
<dbReference type="EMBL" id="LM993662">
    <property type="protein sequence ID" value="VTZ77296.1"/>
    <property type="molecule type" value="Genomic_DNA"/>
</dbReference>
<dbReference type="SUPFAM" id="SSF53067">
    <property type="entry name" value="Actin-like ATPase domain"/>
    <property type="match status" value="1"/>
</dbReference>
<dbReference type="VEuPathDB" id="PlasmoDB:Py17XNL_000801714"/>
<accession>A0A078K6K1</accession>
<dbReference type="Proteomes" id="UP000072904">
    <property type="component" value="Chromosome 8"/>
</dbReference>
<evidence type="ECO:0000313" key="6">
    <source>
        <dbReference type="Proteomes" id="UP000072874"/>
    </source>
</evidence>
<dbReference type="VEuPathDB" id="PlasmoDB:PY17X_0815100"/>
<evidence type="ECO:0000313" key="4">
    <source>
        <dbReference type="EMBL" id="CDU17510.1"/>
    </source>
</evidence>
<dbReference type="Gene3D" id="3.90.640.10">
    <property type="entry name" value="Actin, Chain A, domain 4"/>
    <property type="match status" value="1"/>
</dbReference>
<dbReference type="PANTHER" id="PTHR11937">
    <property type="entry name" value="ACTIN"/>
    <property type="match status" value="1"/>
</dbReference>
<dbReference type="Gene3D" id="3.30.420.40">
    <property type="match status" value="3"/>
</dbReference>
<dbReference type="KEGG" id="pyo:PY17X_0815100"/>
<evidence type="ECO:0000256" key="1">
    <source>
        <dbReference type="ARBA" id="ARBA00049360"/>
    </source>
</evidence>
<feature type="compositionally biased region" description="Basic and acidic residues" evidence="3">
    <location>
        <begin position="277"/>
        <end position="296"/>
    </location>
</feature>
<dbReference type="OrthoDB" id="421448at2759"/>
<evidence type="ECO:0000313" key="5">
    <source>
        <dbReference type="EMBL" id="VTZ77296.1"/>
    </source>
</evidence>
<dbReference type="VEuPathDB" id="PlasmoDB:PYYM_0814800"/>
<dbReference type="SMART" id="SM00268">
    <property type="entry name" value="ACTIN"/>
    <property type="match status" value="1"/>
</dbReference>
<evidence type="ECO:0000256" key="2">
    <source>
        <dbReference type="RuleBase" id="RU000487"/>
    </source>
</evidence>
<proteinExistence type="inferred from homology"/>
<dbReference type="Pfam" id="PF00022">
    <property type="entry name" value="Actin"/>
    <property type="match status" value="1"/>
</dbReference>
<dbReference type="GeneID" id="3853834"/>
<feature type="region of interest" description="Disordered" evidence="3">
    <location>
        <begin position="271"/>
        <end position="296"/>
    </location>
</feature>
<organism evidence="4 7">
    <name type="scientific">Plasmodium yoelii</name>
    <dbReference type="NCBI Taxonomy" id="5861"/>
    <lineage>
        <taxon>Eukaryota</taxon>
        <taxon>Sar</taxon>
        <taxon>Alveolata</taxon>
        <taxon>Apicomplexa</taxon>
        <taxon>Aconoidasida</taxon>
        <taxon>Haemosporida</taxon>
        <taxon>Plasmodiidae</taxon>
        <taxon>Plasmodium</taxon>
        <taxon>Plasmodium (Vinckeia)</taxon>
    </lineage>
</organism>
<evidence type="ECO:0000256" key="3">
    <source>
        <dbReference type="SAM" id="MobiDB-lite"/>
    </source>
</evidence>
<dbReference type="EMBL" id="LK934636">
    <property type="protein sequence ID" value="CDU17510.1"/>
    <property type="molecule type" value="Genomic_DNA"/>
</dbReference>
<reference evidence="5" key="3">
    <citation type="submission" date="2014-05" db="EMBL/GenBank/DDBJ databases">
        <authorList>
            <person name="Aslett M.A."/>
            <person name="De Silva N."/>
        </authorList>
    </citation>
    <scope>NUCLEOTIDE SEQUENCE</scope>
    <source>
        <strain evidence="5">17X</strain>
    </source>
</reference>
<reference evidence="4" key="2">
    <citation type="submission" date="2014-05" db="EMBL/GenBank/DDBJ databases">
        <authorList>
            <person name="Aslett A.Martin."/>
            <person name="De Silva Nishadi"/>
        </authorList>
    </citation>
    <scope>NUCLEOTIDE SEQUENCE</scope>
    <source>
        <strain evidence="4">YM</strain>
    </source>
</reference>
<dbReference type="VEuPathDB" id="PlasmoDB:PY00853"/>
<dbReference type="VEuPathDB" id="PlasmoDB:PY00854"/>
<name>A0A078K6K1_PLAYE</name>
<dbReference type="Proteomes" id="UP000072874">
    <property type="component" value="Chromosome 8"/>
</dbReference>
<reference evidence="6 7" key="1">
    <citation type="journal article" date="2014" name="BMC Biol.">
        <title>A comprehensive evaluation of rodent malaria parasite genomes and gene expression.</title>
        <authorList>
            <person name="Otto T.D."/>
            <person name="Bohme U."/>
            <person name="Jackson A.P."/>
            <person name="Hunt M."/>
            <person name="Franke-Fayard B."/>
            <person name="Hoeijmakers W.A."/>
            <person name="Religa A.A."/>
            <person name="Robertson L."/>
            <person name="Sanders M."/>
            <person name="Ogun S.A."/>
            <person name="Cunningham D."/>
            <person name="Erhart A."/>
            <person name="Billker O."/>
            <person name="Khan S.M."/>
            <person name="Stunnenberg H.G."/>
            <person name="Langhorne J."/>
            <person name="Holder A.A."/>
            <person name="Waters A.P."/>
            <person name="Newbold C.I."/>
            <person name="Pain A."/>
            <person name="Berriman M."/>
            <person name="Janse C.J."/>
        </authorList>
    </citation>
    <scope>NUCLEOTIDE SEQUENCE [LARGE SCALE GENOMIC DNA]</scope>
    <source>
        <strain evidence="5 6">17X</strain>
        <strain evidence="4 7">YM</strain>
    </source>
</reference>
<reference evidence="5" key="4">
    <citation type="submission" date="2019-05" db="EMBL/GenBank/DDBJ databases">
        <authorList>
            <consortium name="Pathogen Informatics"/>
        </authorList>
    </citation>
    <scope>NUCLEOTIDE SEQUENCE</scope>
    <source>
        <strain evidence="5">17X</strain>
    </source>
</reference>
<gene>
    <name evidence="5" type="ORF">PY17X_0815100</name>
    <name evidence="4" type="ORF">PYYM_0814800</name>
</gene>
<comment type="similarity">
    <text evidence="2">Belongs to the actin family.</text>
</comment>
<sequence length="574" mass="67665">MSVNKKDEIPTLYSPIEKNLYGKLNNPIEPYIYLENSLPSSEKKKKLNRRISFSSFSNTTCSDILKLNNYLDVKNNILLLSLNNYSFKVGLVNKYDYTLQSLRLPQMEIIETWRELGYMYPPYKNYDILEECIYHCFSNIYKMDLKDQDLFIPLSSKNNMKDFSAIGDILFNSFQVKNLAFKEPSFVSSLIILEELKKQKSGIQIYREETNKECEFICYNDNSNNHDVYDENQYDQLFNKDNIDNEEEASQIENSSCNLDSAENQNNKKLKQMSNEQNKKNGQKDDIKNNGKEKHPNESLIKLRELDIFNFTSLLVNIGSTKTTCTPIINGIPLPDLTSIYYIGGYDIDNQIYDEMKKNEMHQKEISMNIAKIAKEKRVFTPQNKDESEYLSILYNKNPKTYFINSYELYFNKIFASAVNSTEIFFSQYYLDNYLKTDSYNNLHKYDINFNPILTQTTLPLAIYNTIQKCPIDFRKELFNNIYLTGGSSIIPGFRQRLENELYEFINSKEFYNKTVINVHALKRKLLQKYSIYVGSHYFLEFFDYYKYNISKQDYEEYGESILEKLSLQGKLLY</sequence>
<comment type="catalytic activity">
    <reaction evidence="1">
        <text>ATP + H2O = ADP + phosphate + H(+)</text>
        <dbReference type="Rhea" id="RHEA:13065"/>
        <dbReference type="ChEBI" id="CHEBI:15377"/>
        <dbReference type="ChEBI" id="CHEBI:15378"/>
        <dbReference type="ChEBI" id="CHEBI:30616"/>
        <dbReference type="ChEBI" id="CHEBI:43474"/>
        <dbReference type="ChEBI" id="CHEBI:456216"/>
    </reaction>
</comment>
<dbReference type="InterPro" id="IPR043129">
    <property type="entry name" value="ATPase_NBD"/>
</dbReference>
<dbReference type="InterPro" id="IPR004000">
    <property type="entry name" value="Actin"/>
</dbReference>